<sequence length="275" mass="30027">MSSDRAWTPADPLSRIDTTVAHPARRYDYLLGGTANFPADRESGDRILAAFPTARVAVLENRRFLSRAVTHLAREVGIRQLLDLGSGIPTSPNTHEVAQGIAPASRIVYVDNDPIVSAHSRALLSGAPEGSTAYLEADLHEPEQILTHPELRRTLDLSQPVALMLLSVLHFVPDSDDPPGLVTTLLDALAPGSYLVMTHVTHDFMPPERVNANSRIAAAEAIYPRSRPQFEVFFDGLELVEPGIVPPSQWRDDAESRPRPDVRQIGGYAAVARTP</sequence>
<protein>
    <submittedName>
        <fullName evidence="1">SAM-dependent methyltransferase</fullName>
    </submittedName>
</protein>
<dbReference type="SUPFAM" id="SSF53335">
    <property type="entry name" value="S-adenosyl-L-methionine-dependent methyltransferases"/>
    <property type="match status" value="1"/>
</dbReference>
<dbReference type="RefSeq" id="WP_345635105.1">
    <property type="nucleotide sequence ID" value="NZ_BAABJQ010000021.1"/>
</dbReference>
<dbReference type="CDD" id="cd02440">
    <property type="entry name" value="AdoMet_MTases"/>
    <property type="match status" value="1"/>
</dbReference>
<proteinExistence type="predicted"/>
<dbReference type="GO" id="GO:0032259">
    <property type="term" value="P:methylation"/>
    <property type="evidence" value="ECO:0007669"/>
    <property type="project" value="UniProtKB-KW"/>
</dbReference>
<dbReference type="Pfam" id="PF04672">
    <property type="entry name" value="Methyltransf_19"/>
    <property type="match status" value="1"/>
</dbReference>
<dbReference type="PIRSF" id="PIRSF017393">
    <property type="entry name" value="MTase_SAV2177"/>
    <property type="match status" value="1"/>
</dbReference>
<evidence type="ECO:0000313" key="1">
    <source>
        <dbReference type="EMBL" id="GAA5194500.1"/>
    </source>
</evidence>
<dbReference type="Proteomes" id="UP001501570">
    <property type="component" value="Unassembled WGS sequence"/>
</dbReference>
<keyword evidence="1" id="KW-0808">Transferase</keyword>
<evidence type="ECO:0000313" key="2">
    <source>
        <dbReference type="Proteomes" id="UP001501570"/>
    </source>
</evidence>
<comment type="caution">
    <text evidence="1">The sequence shown here is derived from an EMBL/GenBank/DDBJ whole genome shotgun (WGS) entry which is preliminary data.</text>
</comment>
<dbReference type="InterPro" id="IPR029063">
    <property type="entry name" value="SAM-dependent_MTases_sf"/>
</dbReference>
<dbReference type="EMBL" id="BAABJQ010000021">
    <property type="protein sequence ID" value="GAA5194500.1"/>
    <property type="molecule type" value="Genomic_DNA"/>
</dbReference>
<keyword evidence="2" id="KW-1185">Reference proteome</keyword>
<reference evidence="2" key="1">
    <citation type="journal article" date="2019" name="Int. J. Syst. Evol. Microbiol.">
        <title>The Global Catalogue of Microorganisms (GCM) 10K type strain sequencing project: providing services to taxonomists for standard genome sequencing and annotation.</title>
        <authorList>
            <consortium name="The Broad Institute Genomics Platform"/>
            <consortium name="The Broad Institute Genome Sequencing Center for Infectious Disease"/>
            <person name="Wu L."/>
            <person name="Ma J."/>
        </authorList>
    </citation>
    <scope>NUCLEOTIDE SEQUENCE [LARGE SCALE GENOMIC DNA]</scope>
    <source>
        <strain evidence="2">JCM 18304</strain>
    </source>
</reference>
<organism evidence="1 2">
    <name type="scientific">Rugosimonospora acidiphila</name>
    <dbReference type="NCBI Taxonomy" id="556531"/>
    <lineage>
        <taxon>Bacteria</taxon>
        <taxon>Bacillati</taxon>
        <taxon>Actinomycetota</taxon>
        <taxon>Actinomycetes</taxon>
        <taxon>Micromonosporales</taxon>
        <taxon>Micromonosporaceae</taxon>
        <taxon>Rugosimonospora</taxon>
    </lineage>
</organism>
<dbReference type="Gene3D" id="3.40.50.150">
    <property type="entry name" value="Vaccinia Virus protein VP39"/>
    <property type="match status" value="1"/>
</dbReference>
<name>A0ABP9SFK0_9ACTN</name>
<gene>
    <name evidence="1" type="ORF">GCM10023322_59060</name>
</gene>
<dbReference type="GO" id="GO:0008168">
    <property type="term" value="F:methyltransferase activity"/>
    <property type="evidence" value="ECO:0007669"/>
    <property type="project" value="UniProtKB-KW"/>
</dbReference>
<dbReference type="InterPro" id="IPR006764">
    <property type="entry name" value="SAM_dep_MeTrfase_SAV2177_type"/>
</dbReference>
<accession>A0ABP9SFK0</accession>
<keyword evidence="1" id="KW-0489">Methyltransferase</keyword>